<sequence length="66" mass="7429">MNKRILIFILTLIPALGSLVVINRVEPYVLGLPFVLFWAICWVVLTSLFLVSANKLQALDGEEEDL</sequence>
<dbReference type="RefSeq" id="WP_202656107.1">
    <property type="nucleotide sequence ID" value="NZ_JAESWB010000371.1"/>
</dbReference>
<name>A0ABS1TVT8_9BACI</name>
<organism evidence="2 3">
    <name type="scientific">Neobacillus paridis</name>
    <dbReference type="NCBI Taxonomy" id="2803862"/>
    <lineage>
        <taxon>Bacteria</taxon>
        <taxon>Bacillati</taxon>
        <taxon>Bacillota</taxon>
        <taxon>Bacilli</taxon>
        <taxon>Bacillales</taxon>
        <taxon>Bacillaceae</taxon>
        <taxon>Neobacillus</taxon>
    </lineage>
</organism>
<accession>A0ABS1TVT8</accession>
<dbReference type="EMBL" id="JAESWB010000371">
    <property type="protein sequence ID" value="MBL4954869.1"/>
    <property type="molecule type" value="Genomic_DNA"/>
</dbReference>
<protein>
    <submittedName>
        <fullName evidence="2">DUF3311 domain-containing protein</fullName>
    </submittedName>
</protein>
<dbReference type="Proteomes" id="UP000623967">
    <property type="component" value="Unassembled WGS sequence"/>
</dbReference>
<comment type="caution">
    <text evidence="2">The sequence shown here is derived from an EMBL/GenBank/DDBJ whole genome shotgun (WGS) entry which is preliminary data.</text>
</comment>
<keyword evidence="1" id="KW-0472">Membrane</keyword>
<proteinExistence type="predicted"/>
<dbReference type="InterPro" id="IPR021741">
    <property type="entry name" value="DUF3311"/>
</dbReference>
<evidence type="ECO:0000313" key="3">
    <source>
        <dbReference type="Proteomes" id="UP000623967"/>
    </source>
</evidence>
<keyword evidence="1" id="KW-1133">Transmembrane helix</keyword>
<evidence type="ECO:0000256" key="1">
    <source>
        <dbReference type="SAM" id="Phobius"/>
    </source>
</evidence>
<feature type="transmembrane region" description="Helical" evidence="1">
    <location>
        <begin position="27"/>
        <end position="51"/>
    </location>
</feature>
<reference evidence="2 3" key="1">
    <citation type="submission" date="2021-01" db="EMBL/GenBank/DDBJ databases">
        <title>Genome public.</title>
        <authorList>
            <person name="Liu C."/>
            <person name="Sun Q."/>
        </authorList>
    </citation>
    <scope>NUCLEOTIDE SEQUENCE [LARGE SCALE GENOMIC DNA]</scope>
    <source>
        <strain evidence="2 3">YIM B02564</strain>
    </source>
</reference>
<dbReference type="Pfam" id="PF11755">
    <property type="entry name" value="DUF3311"/>
    <property type="match status" value="1"/>
</dbReference>
<evidence type="ECO:0000313" key="2">
    <source>
        <dbReference type="EMBL" id="MBL4954869.1"/>
    </source>
</evidence>
<keyword evidence="3" id="KW-1185">Reference proteome</keyword>
<keyword evidence="1" id="KW-0812">Transmembrane</keyword>
<gene>
    <name evidence="2" type="ORF">JK635_22175</name>
</gene>